<protein>
    <submittedName>
        <fullName evidence="1">Uncharacterized protein</fullName>
    </submittedName>
</protein>
<name>A0A4Y5SSW6_9RHOB</name>
<proteinExistence type="predicted"/>
<organism evidence="1 2">
    <name type="scientific">Paracoccus liaowanqingii</name>
    <dbReference type="NCBI Taxonomy" id="2560053"/>
    <lineage>
        <taxon>Bacteria</taxon>
        <taxon>Pseudomonadati</taxon>
        <taxon>Pseudomonadota</taxon>
        <taxon>Alphaproteobacteria</taxon>
        <taxon>Rhodobacterales</taxon>
        <taxon>Paracoccaceae</taxon>
        <taxon>Paracoccus</taxon>
    </lineage>
</organism>
<dbReference type="Proteomes" id="UP000296374">
    <property type="component" value="Plasmid unnamed6"/>
</dbReference>
<geneLocation type="plasmid" evidence="1 2">
    <name>unnamed6</name>
</geneLocation>
<dbReference type="EMBL" id="CP040760">
    <property type="protein sequence ID" value="QDA35895.1"/>
    <property type="molecule type" value="Genomic_DNA"/>
</dbReference>
<reference evidence="2" key="1">
    <citation type="submission" date="2019-05" db="EMBL/GenBank/DDBJ databases">
        <title>Tamlana fucoidanivorans sp. nov., isolated from the surface of algae collected from Fujian province in China.</title>
        <authorList>
            <person name="Li J."/>
        </authorList>
    </citation>
    <scope>NUCLEOTIDE SEQUENCE [LARGE SCALE GENOMIC DNA]</scope>
    <source>
        <strain evidence="2">2251</strain>
        <plasmid evidence="2">unnamed6</plasmid>
    </source>
</reference>
<dbReference type="AlphaFoldDB" id="A0A4Y5SSW6"/>
<sequence length="68" mass="7972">MIELLISACLTTGPDCRDFSLMFDAREVSLMTCMLNGQTVISPWQHNHPDWRVERWTCRHPEQRKVAL</sequence>
<dbReference type="KEGG" id="plia:E4191_17250"/>
<evidence type="ECO:0000313" key="2">
    <source>
        <dbReference type="Proteomes" id="UP000296374"/>
    </source>
</evidence>
<evidence type="ECO:0000313" key="1">
    <source>
        <dbReference type="EMBL" id="QDA35895.1"/>
    </source>
</evidence>
<accession>A0A4Y5SSW6</accession>
<keyword evidence="1" id="KW-0614">Plasmid</keyword>
<gene>
    <name evidence="1" type="ORF">E4191_17250</name>
</gene>
<dbReference type="RefSeq" id="WP_139615709.1">
    <property type="nucleotide sequence ID" value="NZ_CP040760.1"/>
</dbReference>